<evidence type="ECO:0000256" key="5">
    <source>
        <dbReference type="ARBA" id="ARBA00022801"/>
    </source>
</evidence>
<dbReference type="GO" id="GO:0033202">
    <property type="term" value="C:DNA helicase complex"/>
    <property type="evidence" value="ECO:0007669"/>
    <property type="project" value="TreeGrafter"/>
</dbReference>
<comment type="catalytic activity">
    <reaction evidence="12">
        <text>Couples ATP hydrolysis with the unwinding of duplex DNA by translocating in the 3'-5' direction.</text>
        <dbReference type="EC" id="5.6.2.4"/>
    </reaction>
</comment>
<evidence type="ECO:0000256" key="14">
    <source>
        <dbReference type="ARBA" id="ARBA00048988"/>
    </source>
</evidence>
<dbReference type="Proteomes" id="UP000188324">
    <property type="component" value="Chromosome"/>
</dbReference>
<dbReference type="KEGG" id="tfl:RPIT_05430"/>
<dbReference type="PROSITE" id="PS51198">
    <property type="entry name" value="UVRD_HELICASE_ATP_BIND"/>
    <property type="match status" value="1"/>
</dbReference>
<dbReference type="EC" id="5.6.2.4" evidence="13"/>
<dbReference type="GO" id="GO:0000725">
    <property type="term" value="P:recombinational repair"/>
    <property type="evidence" value="ECO:0007669"/>
    <property type="project" value="TreeGrafter"/>
</dbReference>
<dbReference type="Pfam" id="PF12705">
    <property type="entry name" value="PDDEXK_1"/>
    <property type="match status" value="1"/>
</dbReference>
<dbReference type="STRING" id="1610493.RPIT_05430"/>
<dbReference type="SUPFAM" id="SSF52540">
    <property type="entry name" value="P-loop containing nucleoside triphosphate hydrolases"/>
    <property type="match status" value="1"/>
</dbReference>
<dbReference type="Pfam" id="PF00580">
    <property type="entry name" value="UvrD-helicase"/>
    <property type="match status" value="1"/>
</dbReference>
<organism evidence="18 19">
    <name type="scientific">Tessaracoccus flavus</name>
    <dbReference type="NCBI Taxonomy" id="1610493"/>
    <lineage>
        <taxon>Bacteria</taxon>
        <taxon>Bacillati</taxon>
        <taxon>Actinomycetota</taxon>
        <taxon>Actinomycetes</taxon>
        <taxon>Propionibacteriales</taxon>
        <taxon>Propionibacteriaceae</taxon>
        <taxon>Tessaracoccus</taxon>
    </lineage>
</organism>
<dbReference type="PANTHER" id="PTHR11070:SF59">
    <property type="entry name" value="DNA 3'-5' HELICASE"/>
    <property type="match status" value="1"/>
</dbReference>
<gene>
    <name evidence="18" type="ORF">RPIT_05430</name>
</gene>
<keyword evidence="11" id="KW-0413">Isomerase</keyword>
<evidence type="ECO:0000313" key="19">
    <source>
        <dbReference type="Proteomes" id="UP000188324"/>
    </source>
</evidence>
<keyword evidence="4" id="KW-0227">DNA damage</keyword>
<evidence type="ECO:0000256" key="3">
    <source>
        <dbReference type="ARBA" id="ARBA00022741"/>
    </source>
</evidence>
<evidence type="ECO:0000256" key="13">
    <source>
        <dbReference type="ARBA" id="ARBA00034808"/>
    </source>
</evidence>
<evidence type="ECO:0000259" key="16">
    <source>
        <dbReference type="PROSITE" id="PS51198"/>
    </source>
</evidence>
<keyword evidence="2" id="KW-0540">Nuclease</keyword>
<sequence>MPTLTPEQTSAARGWSGVRVAVGGPGTGKSVVVAAAAAQRVRAGSSLDRVVVLAQSRAAAQTLRRQISRQLPGAQTAASVTTIHGLALGLLQRYWPHEDSAWRLLRAPEQETRIRELLEGLPAEFWPEEARAAAGTRAFARQLREVLARVRQLSLDPSTVEAMATHDGDDVFAAAARFIELYLTVGDFSATLDYAELIYRCRLLLTEPEVADGIRAAFDAVIVDDAHESDHAQVGLLSDLAGLGLPLLAVGDPHQRVGGYRGASATAIADLGSLPGAEVIPLGGGHRGSSAVVDALAHLSARLDGRGAAPVPAPAAGGGVVAAGVFDDESAELAHVAAELREAVAKEGASWQDLVVITRAGRGQLSAVATELIRLGVPVDVSGDEIALAEQPAVATLLLALRIAADGGAPESDDARLLLSSPLCGLDGVAQRQIGRALLARHRSLGNSAALLGRCLADPSLLDGMDSPEAERARALAALLERAATLTGSDAEVQEVLWHLWDGTEWPGQLREQALRGSRRANADLDAVVELFEQAARADDLRGASGIRTFLAEVSAQEIPADTGRELTVSGRGVRVLTAHRTRGLEWERAWVIGVQEGLWPRLIRQGLLLDADRLGPAGLAPPGQSSQLQAERRLFYVAVSRARREVRVSAVQGVDGEGGRPSRFLGELGVDVERVNGRPSRLLSAASLVGELRRTVSDEEVSPGLRRAAAVRLARLGSVTTPDGSRAFPGALPETWWGVAEPTAPASDVAGPVRITGSSLETLLECPRRWFLSRRAAAESARRSRASVGDVVHLLARAAAEEELSADEMRARLDEVWEHIPFEAEWLSASERTEIDQAIDRFSRYHATAPGELLGVEVPFSVRTTIAEQEVELVGSVDRLERTLDGALRVVDLKTGRSTLRPADVADHAQLGVYQLAVALGGFDGIAEGERRVAPPALMFVRSGDALPTMVAQPSIDDSPALEGAEPQAGPTWVHDRIAQGVEVIRSGRFDAVECGACRFCQFAASCPARQDGRSS</sequence>
<dbReference type="InterPro" id="IPR013986">
    <property type="entry name" value="DExx_box_DNA_helicase_dom_sf"/>
</dbReference>
<evidence type="ECO:0000256" key="10">
    <source>
        <dbReference type="ARBA" id="ARBA00023204"/>
    </source>
</evidence>
<comment type="catalytic activity">
    <reaction evidence="14">
        <text>ATP + H2O = ADP + phosphate + H(+)</text>
        <dbReference type="Rhea" id="RHEA:13065"/>
        <dbReference type="ChEBI" id="CHEBI:15377"/>
        <dbReference type="ChEBI" id="CHEBI:15378"/>
        <dbReference type="ChEBI" id="CHEBI:30616"/>
        <dbReference type="ChEBI" id="CHEBI:43474"/>
        <dbReference type="ChEBI" id="CHEBI:456216"/>
        <dbReference type="EC" id="5.6.2.4"/>
    </reaction>
</comment>
<evidence type="ECO:0000256" key="12">
    <source>
        <dbReference type="ARBA" id="ARBA00034617"/>
    </source>
</evidence>
<dbReference type="InterPro" id="IPR014017">
    <property type="entry name" value="DNA_helicase_UvrD-like_C"/>
</dbReference>
<evidence type="ECO:0000256" key="15">
    <source>
        <dbReference type="PROSITE-ProRule" id="PRU00560"/>
    </source>
</evidence>
<evidence type="ECO:0000256" key="1">
    <source>
        <dbReference type="ARBA" id="ARBA00009922"/>
    </source>
</evidence>
<keyword evidence="9" id="KW-0238">DNA-binding</keyword>
<protein>
    <recommendedName>
        <fullName evidence="13">DNA 3'-5' helicase</fullName>
        <ecNumber evidence="13">5.6.2.4</ecNumber>
    </recommendedName>
</protein>
<evidence type="ECO:0000256" key="2">
    <source>
        <dbReference type="ARBA" id="ARBA00022722"/>
    </source>
</evidence>
<dbReference type="GO" id="GO:0003677">
    <property type="term" value="F:DNA binding"/>
    <property type="evidence" value="ECO:0007669"/>
    <property type="project" value="UniProtKB-KW"/>
</dbReference>
<accession>A0A1Q2CJ13</accession>
<feature type="binding site" evidence="15">
    <location>
        <begin position="23"/>
        <end position="30"/>
    </location>
    <ligand>
        <name>ATP</name>
        <dbReference type="ChEBI" id="CHEBI:30616"/>
    </ligand>
</feature>
<keyword evidence="8 15" id="KW-0067">ATP-binding</keyword>
<keyword evidence="19" id="KW-1185">Reference proteome</keyword>
<dbReference type="GO" id="GO:0005829">
    <property type="term" value="C:cytosol"/>
    <property type="evidence" value="ECO:0007669"/>
    <property type="project" value="TreeGrafter"/>
</dbReference>
<dbReference type="Gene3D" id="1.10.10.160">
    <property type="match status" value="1"/>
</dbReference>
<dbReference type="PROSITE" id="PS51217">
    <property type="entry name" value="UVRD_HELICASE_CTER"/>
    <property type="match status" value="1"/>
</dbReference>
<comment type="similarity">
    <text evidence="1">Belongs to the helicase family. UvrD subfamily.</text>
</comment>
<evidence type="ECO:0000256" key="4">
    <source>
        <dbReference type="ARBA" id="ARBA00022763"/>
    </source>
</evidence>
<evidence type="ECO:0000313" key="18">
    <source>
        <dbReference type="EMBL" id="AQP46035.1"/>
    </source>
</evidence>
<dbReference type="InterPro" id="IPR011604">
    <property type="entry name" value="PDDEXK-like_dom_sf"/>
</dbReference>
<proteinExistence type="inferred from homology"/>
<evidence type="ECO:0000256" key="8">
    <source>
        <dbReference type="ARBA" id="ARBA00022840"/>
    </source>
</evidence>
<feature type="domain" description="UvrD-like helicase ATP-binding" evidence="16">
    <location>
        <begin position="2"/>
        <end position="289"/>
    </location>
</feature>
<dbReference type="EMBL" id="CP019605">
    <property type="protein sequence ID" value="AQP46035.1"/>
    <property type="molecule type" value="Genomic_DNA"/>
</dbReference>
<dbReference type="InterPro" id="IPR038726">
    <property type="entry name" value="PDDEXK_AddAB-type"/>
</dbReference>
<dbReference type="GO" id="GO:0004527">
    <property type="term" value="F:exonuclease activity"/>
    <property type="evidence" value="ECO:0007669"/>
    <property type="project" value="UniProtKB-KW"/>
</dbReference>
<dbReference type="InterPro" id="IPR027417">
    <property type="entry name" value="P-loop_NTPase"/>
</dbReference>
<name>A0A1Q2CJ13_9ACTN</name>
<feature type="domain" description="UvrD-like helicase C-terminal" evidence="17">
    <location>
        <begin position="290"/>
        <end position="584"/>
    </location>
</feature>
<keyword evidence="10" id="KW-0234">DNA repair</keyword>
<keyword evidence="6 15" id="KW-0347">Helicase</keyword>
<dbReference type="PANTHER" id="PTHR11070">
    <property type="entry name" value="UVRD / RECB / PCRA DNA HELICASE FAMILY MEMBER"/>
    <property type="match status" value="1"/>
</dbReference>
<dbReference type="Gene3D" id="3.40.50.300">
    <property type="entry name" value="P-loop containing nucleotide triphosphate hydrolases"/>
    <property type="match status" value="2"/>
</dbReference>
<dbReference type="Pfam" id="PF13361">
    <property type="entry name" value="UvrD_C"/>
    <property type="match status" value="1"/>
</dbReference>
<dbReference type="GO" id="GO:0005524">
    <property type="term" value="F:ATP binding"/>
    <property type="evidence" value="ECO:0007669"/>
    <property type="project" value="UniProtKB-UniRule"/>
</dbReference>
<evidence type="ECO:0000259" key="17">
    <source>
        <dbReference type="PROSITE" id="PS51217"/>
    </source>
</evidence>
<keyword evidence="3 15" id="KW-0547">Nucleotide-binding</keyword>
<evidence type="ECO:0000256" key="7">
    <source>
        <dbReference type="ARBA" id="ARBA00022839"/>
    </source>
</evidence>
<keyword evidence="5 15" id="KW-0378">Hydrolase</keyword>
<dbReference type="InterPro" id="IPR014016">
    <property type="entry name" value="UvrD-like_ATP-bd"/>
</dbReference>
<evidence type="ECO:0000256" key="9">
    <source>
        <dbReference type="ARBA" id="ARBA00023125"/>
    </source>
</evidence>
<dbReference type="AlphaFoldDB" id="A0A1Q2CJ13"/>
<evidence type="ECO:0000256" key="11">
    <source>
        <dbReference type="ARBA" id="ARBA00023235"/>
    </source>
</evidence>
<keyword evidence="7" id="KW-0269">Exonuclease</keyword>
<dbReference type="Gene3D" id="3.90.320.10">
    <property type="match status" value="1"/>
</dbReference>
<evidence type="ECO:0000256" key="6">
    <source>
        <dbReference type="ARBA" id="ARBA00022806"/>
    </source>
</evidence>
<reference evidence="18 19" key="1">
    <citation type="journal article" date="2016" name="Int. J. Syst. Evol. Microbiol.">
        <title>Tessaracoccus flavus sp. nov., isolated from the drainage system of a lindane-producing factory.</title>
        <authorList>
            <person name="Kumari R."/>
            <person name="Singh P."/>
            <person name="Schumann P."/>
            <person name="Lal R."/>
        </authorList>
    </citation>
    <scope>NUCLEOTIDE SEQUENCE [LARGE SCALE GENOMIC DNA]</scope>
    <source>
        <strain evidence="18 19">RP1T</strain>
    </source>
</reference>
<dbReference type="Gene3D" id="1.10.486.10">
    <property type="entry name" value="PCRA, domain 4"/>
    <property type="match status" value="1"/>
</dbReference>
<dbReference type="InterPro" id="IPR000212">
    <property type="entry name" value="DNA_helicase_UvrD/REP"/>
</dbReference>
<dbReference type="GO" id="GO:0043138">
    <property type="term" value="F:3'-5' DNA helicase activity"/>
    <property type="evidence" value="ECO:0007669"/>
    <property type="project" value="UniProtKB-EC"/>
</dbReference>